<dbReference type="Proteomes" id="UP000283269">
    <property type="component" value="Unassembled WGS sequence"/>
</dbReference>
<reference evidence="1 2" key="1">
    <citation type="journal article" date="2018" name="Evol. Lett.">
        <title>Horizontal gene cluster transfer increased hallucinogenic mushroom diversity.</title>
        <authorList>
            <person name="Reynolds H.T."/>
            <person name="Vijayakumar V."/>
            <person name="Gluck-Thaler E."/>
            <person name="Korotkin H.B."/>
            <person name="Matheny P.B."/>
            <person name="Slot J.C."/>
        </authorList>
    </citation>
    <scope>NUCLEOTIDE SEQUENCE [LARGE SCALE GENOMIC DNA]</scope>
    <source>
        <strain evidence="1 2">2631</strain>
    </source>
</reference>
<organism evidence="1 2">
    <name type="scientific">Psilocybe cyanescens</name>
    <dbReference type="NCBI Taxonomy" id="93625"/>
    <lineage>
        <taxon>Eukaryota</taxon>
        <taxon>Fungi</taxon>
        <taxon>Dikarya</taxon>
        <taxon>Basidiomycota</taxon>
        <taxon>Agaricomycotina</taxon>
        <taxon>Agaricomycetes</taxon>
        <taxon>Agaricomycetidae</taxon>
        <taxon>Agaricales</taxon>
        <taxon>Agaricineae</taxon>
        <taxon>Strophariaceae</taxon>
        <taxon>Psilocybe</taxon>
    </lineage>
</organism>
<dbReference type="EMBL" id="NHYD01002722">
    <property type="protein sequence ID" value="PPQ85382.1"/>
    <property type="molecule type" value="Genomic_DNA"/>
</dbReference>
<protein>
    <submittedName>
        <fullName evidence="1">Uncharacterized protein</fullName>
    </submittedName>
</protein>
<gene>
    <name evidence="1" type="ORF">CVT25_006413</name>
</gene>
<sequence>MDVPSTWDLEYFNAGDSVSYVTVREGDIMKAKPKFFLPRPPGTTLETDFITQGNIGQHPVIVLTKPDAQGRVQVATMSHSHPNNPPTRPASLYGLPIDPKKGESTVSVGIPKLIHISNLKPNNPPTAMCPNNFAKLEAEIYIGVVLWFLVQMQMEFSYSSRTFNSEAMWVRQVDP</sequence>
<comment type="caution">
    <text evidence="1">The sequence shown here is derived from an EMBL/GenBank/DDBJ whole genome shotgun (WGS) entry which is preliminary data.</text>
</comment>
<keyword evidence="2" id="KW-1185">Reference proteome</keyword>
<accession>A0A409X3P3</accession>
<dbReference type="OrthoDB" id="2917269at2759"/>
<dbReference type="AlphaFoldDB" id="A0A409X3P3"/>
<name>A0A409X3P3_PSICY</name>
<dbReference type="InParanoid" id="A0A409X3P3"/>
<evidence type="ECO:0000313" key="1">
    <source>
        <dbReference type="EMBL" id="PPQ85382.1"/>
    </source>
</evidence>
<evidence type="ECO:0000313" key="2">
    <source>
        <dbReference type="Proteomes" id="UP000283269"/>
    </source>
</evidence>
<proteinExistence type="predicted"/>